<comment type="caution">
    <text evidence="2">The sequence shown here is derived from an EMBL/GenBank/DDBJ whole genome shotgun (WGS) entry which is preliminary data.</text>
</comment>
<evidence type="ECO:0000313" key="2">
    <source>
        <dbReference type="EMBL" id="OGM93724.1"/>
    </source>
</evidence>
<dbReference type="InterPro" id="IPR043129">
    <property type="entry name" value="ATPase_NBD"/>
</dbReference>
<gene>
    <name evidence="2" type="ORF">A2610_00500</name>
</gene>
<dbReference type="Pfam" id="PF05137">
    <property type="entry name" value="PilN"/>
    <property type="match status" value="1"/>
</dbReference>
<dbReference type="InterPro" id="IPR050696">
    <property type="entry name" value="FtsA/MreB"/>
</dbReference>
<organism evidence="2 3">
    <name type="scientific">Candidatus Wolfebacteria bacterium RIFOXYD1_FULL_48_65</name>
    <dbReference type="NCBI Taxonomy" id="1802561"/>
    <lineage>
        <taxon>Bacteria</taxon>
        <taxon>Candidatus Wolfeibacteriota</taxon>
    </lineage>
</organism>
<dbReference type="Pfam" id="PF11104">
    <property type="entry name" value="PilM_2"/>
    <property type="match status" value="1"/>
</dbReference>
<dbReference type="PANTHER" id="PTHR32432">
    <property type="entry name" value="CELL DIVISION PROTEIN FTSA-RELATED"/>
    <property type="match status" value="1"/>
</dbReference>
<evidence type="ECO:0000256" key="1">
    <source>
        <dbReference type="SAM" id="Phobius"/>
    </source>
</evidence>
<dbReference type="SUPFAM" id="SSF53067">
    <property type="entry name" value="Actin-like ATPase domain"/>
    <property type="match status" value="1"/>
</dbReference>
<dbReference type="InterPro" id="IPR005883">
    <property type="entry name" value="PilM"/>
</dbReference>
<proteinExistence type="predicted"/>
<dbReference type="InterPro" id="IPR007813">
    <property type="entry name" value="PilN"/>
</dbReference>
<dbReference type="EMBL" id="MGIV01000022">
    <property type="protein sequence ID" value="OGM93724.1"/>
    <property type="molecule type" value="Genomic_DNA"/>
</dbReference>
<dbReference type="Gene3D" id="3.30.1490.300">
    <property type="match status" value="1"/>
</dbReference>
<feature type="transmembrane region" description="Helical" evidence="1">
    <location>
        <begin position="309"/>
        <end position="332"/>
    </location>
</feature>
<sequence length="469" mass="51517">MGLSSFFTKEETIAGLEISDSHIRISFFDHHKKGGASTPDFYQEEHKLPEHAIEQGVIQDSAAVTKTITSLLKPLSGDIRYAIVTIPSQCAYIKTITFPKSIQGKKLNEAMDLAINFQLPIHTEDVYLDWEPAEDRSKNEVVLIAAQKSLIDGYIAALSAAKISPVAIEPHIFAVLRSTALPREEHTLIVEESSAGDVLFWIAHEGMVRFVRSLPKRFSSRKEAEMRSISAAYEAERGVTPTVMALEHATMRKDIGARANKKPESPWLASIGAASRGAVPRAQDSLTSLMPMGTMEAYRQQRLAAFIEFIANATIGIAIFFSIAFAGTWLLMSSLQQRALLQIENLNALPISADTGALEARAKMLNELAGAAHQSLQQIPHWSAVIDELRKRTPQGITVTNATFPSPEGMLAVTGTAGTREQLTVFKRSIEESDLFTEIALPATNLEVREMIPFSLSFKLKDPAAAYIQ</sequence>
<accession>A0A1F8DYR7</accession>
<dbReference type="PANTHER" id="PTHR32432:SF3">
    <property type="entry name" value="ETHANOLAMINE UTILIZATION PROTEIN EUTJ"/>
    <property type="match status" value="1"/>
</dbReference>
<dbReference type="Gene3D" id="3.30.420.40">
    <property type="match status" value="2"/>
</dbReference>
<evidence type="ECO:0000313" key="3">
    <source>
        <dbReference type="Proteomes" id="UP000179057"/>
    </source>
</evidence>
<dbReference type="AlphaFoldDB" id="A0A1F8DYR7"/>
<evidence type="ECO:0008006" key="4">
    <source>
        <dbReference type="Google" id="ProtNLM"/>
    </source>
</evidence>
<keyword evidence="1" id="KW-0472">Membrane</keyword>
<reference evidence="2 3" key="1">
    <citation type="journal article" date="2016" name="Nat. Commun.">
        <title>Thousands of microbial genomes shed light on interconnected biogeochemical processes in an aquifer system.</title>
        <authorList>
            <person name="Anantharaman K."/>
            <person name="Brown C.T."/>
            <person name="Hug L.A."/>
            <person name="Sharon I."/>
            <person name="Castelle C.J."/>
            <person name="Probst A.J."/>
            <person name="Thomas B.C."/>
            <person name="Singh A."/>
            <person name="Wilkins M.J."/>
            <person name="Karaoz U."/>
            <person name="Brodie E.L."/>
            <person name="Williams K.H."/>
            <person name="Hubbard S.S."/>
            <person name="Banfield J.F."/>
        </authorList>
    </citation>
    <scope>NUCLEOTIDE SEQUENCE [LARGE SCALE GENOMIC DNA]</scope>
</reference>
<dbReference type="Proteomes" id="UP000179057">
    <property type="component" value="Unassembled WGS sequence"/>
</dbReference>
<keyword evidence="1" id="KW-1133">Transmembrane helix</keyword>
<name>A0A1F8DYR7_9BACT</name>
<protein>
    <recommendedName>
        <fullName evidence="4">SHS2 domain-containing protein</fullName>
    </recommendedName>
</protein>
<keyword evidence="1" id="KW-0812">Transmembrane</keyword>